<gene>
    <name evidence="1" type="ORF">J0X25_05680</name>
</gene>
<dbReference type="Proteomes" id="UP000663203">
    <property type="component" value="Chromosome"/>
</dbReference>
<sequence>MIGMNNGPATNGSTEPTDVNKIIDEHRELFERLADSDLPIAPYFENALNHLEESENGD</sequence>
<name>A0A8A2VGJ4_9EURY</name>
<organism evidence="1 2">
    <name type="scientific">Haloterrigena alkaliphila</name>
    <dbReference type="NCBI Taxonomy" id="2816475"/>
    <lineage>
        <taxon>Archaea</taxon>
        <taxon>Methanobacteriati</taxon>
        <taxon>Methanobacteriota</taxon>
        <taxon>Stenosarchaea group</taxon>
        <taxon>Halobacteria</taxon>
        <taxon>Halobacteriales</taxon>
        <taxon>Natrialbaceae</taxon>
        <taxon>Haloterrigena</taxon>
    </lineage>
</organism>
<proteinExistence type="predicted"/>
<dbReference type="EMBL" id="CP071462">
    <property type="protein sequence ID" value="QSX00457.1"/>
    <property type="molecule type" value="Genomic_DNA"/>
</dbReference>
<reference evidence="1 2" key="1">
    <citation type="submission" date="2021-03" db="EMBL/GenBank/DDBJ databases">
        <title>Haloterrigena longa sp. nov. and Haloterrigena limicola sp. nov., extremely halophilic archaea isolated from a salt lake.</title>
        <authorList>
            <person name="Henglin C."/>
        </authorList>
    </citation>
    <scope>NUCLEOTIDE SEQUENCE [LARGE SCALE GENOMIC DNA]</scope>
    <source>
        <strain evidence="1 2">KZCA68</strain>
    </source>
</reference>
<evidence type="ECO:0000313" key="2">
    <source>
        <dbReference type="Proteomes" id="UP000663203"/>
    </source>
</evidence>
<dbReference type="KEGG" id="hakz:J0X25_05680"/>
<accession>A0A8A2VGJ4</accession>
<keyword evidence="2" id="KW-1185">Reference proteome</keyword>
<dbReference type="AlphaFoldDB" id="A0A8A2VGJ4"/>
<protein>
    <submittedName>
        <fullName evidence="1">Uncharacterized protein</fullName>
    </submittedName>
</protein>
<evidence type="ECO:0000313" key="1">
    <source>
        <dbReference type="EMBL" id="QSX00457.1"/>
    </source>
</evidence>